<comment type="similarity">
    <text evidence="1">In the C-terminal section; belongs to the transposase 35 family.</text>
</comment>
<dbReference type="OrthoDB" id="443538at2"/>
<protein>
    <submittedName>
        <fullName evidence="13">Transposase, IS605 OrfB family</fullName>
    </submittedName>
</protein>
<dbReference type="GO" id="GO:0032196">
    <property type="term" value="P:transposition"/>
    <property type="evidence" value="ECO:0007669"/>
    <property type="project" value="UniProtKB-KW"/>
</dbReference>
<dbReference type="PANTHER" id="PTHR30405:SF25">
    <property type="entry name" value="RNA-GUIDED DNA ENDONUCLEASE INSQ-RELATED"/>
    <property type="match status" value="1"/>
</dbReference>
<evidence type="ECO:0000256" key="6">
    <source>
        <dbReference type="ARBA" id="ARBA00023125"/>
    </source>
</evidence>
<keyword evidence="7" id="KW-0233">DNA recombination</keyword>
<dbReference type="InterPro" id="IPR001959">
    <property type="entry name" value="Transposase"/>
</dbReference>
<feature type="domain" description="Cas12f1-like TNB" evidence="11">
    <location>
        <begin position="290"/>
        <end position="357"/>
    </location>
</feature>
<feature type="compositionally biased region" description="Basic and acidic residues" evidence="9">
    <location>
        <begin position="389"/>
        <end position="398"/>
    </location>
</feature>
<dbReference type="AlphaFoldDB" id="K9Z1G4"/>
<evidence type="ECO:0000256" key="7">
    <source>
        <dbReference type="ARBA" id="ARBA00023172"/>
    </source>
</evidence>
<feature type="domain" description="Transposase putative helix-turn-helix" evidence="12">
    <location>
        <begin position="1"/>
        <end position="46"/>
    </location>
</feature>
<feature type="region of interest" description="Disordered" evidence="9">
    <location>
        <begin position="367"/>
        <end position="406"/>
    </location>
</feature>
<keyword evidence="14" id="KW-1185">Reference proteome</keyword>
<evidence type="ECO:0000313" key="13">
    <source>
        <dbReference type="EMBL" id="AFZ53051.1"/>
    </source>
</evidence>
<feature type="coiled-coil region" evidence="8">
    <location>
        <begin position="205"/>
        <end position="249"/>
    </location>
</feature>
<dbReference type="STRING" id="755178.Cyan10605_0921"/>
<dbReference type="KEGG" id="can:Cyan10605_0921"/>
<evidence type="ECO:0000256" key="1">
    <source>
        <dbReference type="ARBA" id="ARBA00008761"/>
    </source>
</evidence>
<dbReference type="PANTHER" id="PTHR30405">
    <property type="entry name" value="TRANSPOSASE"/>
    <property type="match status" value="1"/>
</dbReference>
<dbReference type="GO" id="GO:0006310">
    <property type="term" value="P:DNA recombination"/>
    <property type="evidence" value="ECO:0007669"/>
    <property type="project" value="UniProtKB-KW"/>
</dbReference>
<evidence type="ECO:0000313" key="14">
    <source>
        <dbReference type="Proteomes" id="UP000010480"/>
    </source>
</evidence>
<dbReference type="GO" id="GO:0046872">
    <property type="term" value="F:metal ion binding"/>
    <property type="evidence" value="ECO:0007669"/>
    <property type="project" value="UniProtKB-KW"/>
</dbReference>
<evidence type="ECO:0000256" key="4">
    <source>
        <dbReference type="ARBA" id="ARBA00022723"/>
    </source>
</evidence>
<evidence type="ECO:0000256" key="5">
    <source>
        <dbReference type="ARBA" id="ARBA00022833"/>
    </source>
</evidence>
<dbReference type="NCBIfam" id="TIGR01766">
    <property type="entry name" value="IS200/IS605 family accessory protein TnpB-like domain"/>
    <property type="match status" value="1"/>
</dbReference>
<dbReference type="RefSeq" id="WP_015218782.1">
    <property type="nucleotide sequence ID" value="NC_019776.1"/>
</dbReference>
<keyword evidence="5" id="KW-0862">Zinc</keyword>
<dbReference type="InterPro" id="IPR051399">
    <property type="entry name" value="RNA-guided_DNA_endo/Transpos"/>
</dbReference>
<name>K9Z1G4_CYAAP</name>
<proteinExistence type="inferred from homology"/>
<evidence type="ECO:0000256" key="8">
    <source>
        <dbReference type="SAM" id="Coils"/>
    </source>
</evidence>
<feature type="domain" description="Probable transposase IS891/IS1136/IS1341" evidence="10">
    <location>
        <begin position="169"/>
        <end position="278"/>
    </location>
</feature>
<evidence type="ECO:0000259" key="11">
    <source>
        <dbReference type="Pfam" id="PF07282"/>
    </source>
</evidence>
<keyword evidence="4" id="KW-0479">Metal-binding</keyword>
<dbReference type="InterPro" id="IPR010095">
    <property type="entry name" value="Cas12f1-like_TNB"/>
</dbReference>
<evidence type="ECO:0000256" key="2">
    <source>
        <dbReference type="ARBA" id="ARBA00011044"/>
    </source>
</evidence>
<feature type="compositionally biased region" description="Polar residues" evidence="9">
    <location>
        <begin position="367"/>
        <end position="376"/>
    </location>
</feature>
<keyword evidence="6" id="KW-0238">DNA-binding</keyword>
<dbReference type="HOGENOM" id="CLU_032903_0_0_3"/>
<comment type="similarity">
    <text evidence="2">In the N-terminal section; belongs to the transposase 2 family.</text>
</comment>
<dbReference type="Pfam" id="PF01385">
    <property type="entry name" value="OrfB_IS605"/>
    <property type="match status" value="1"/>
</dbReference>
<evidence type="ECO:0000256" key="3">
    <source>
        <dbReference type="ARBA" id="ARBA00022578"/>
    </source>
</evidence>
<keyword evidence="3" id="KW-0815">Transposition</keyword>
<keyword evidence="8" id="KW-0175">Coiled coil</keyword>
<dbReference type="eggNOG" id="COG0675">
    <property type="taxonomic scope" value="Bacteria"/>
</dbReference>
<reference evidence="14" key="1">
    <citation type="journal article" date="2013" name="Proc. Natl. Acad. Sci. U.S.A.">
        <title>Improving the coverage of the cyanobacterial phylum using diversity-driven genome sequencing.</title>
        <authorList>
            <person name="Shih P.M."/>
            <person name="Wu D."/>
            <person name="Latifi A."/>
            <person name="Axen S.D."/>
            <person name="Fewer D.P."/>
            <person name="Talla E."/>
            <person name="Calteau A."/>
            <person name="Cai F."/>
            <person name="Tandeau de Marsac N."/>
            <person name="Rippka R."/>
            <person name="Herdman M."/>
            <person name="Sivonen K."/>
            <person name="Coursin T."/>
            <person name="Laurent T."/>
            <person name="Goodwin L."/>
            <person name="Nolan M."/>
            <person name="Davenport K.W."/>
            <person name="Han C.S."/>
            <person name="Rubin E.M."/>
            <person name="Eisen J.A."/>
            <person name="Woyke T."/>
            <person name="Gugger M."/>
            <person name="Kerfeld C.A."/>
        </authorList>
    </citation>
    <scope>NUCLEOTIDE SEQUENCE [LARGE SCALE GENOMIC DNA]</scope>
    <source>
        <strain evidence="14">PCC 10605</strain>
    </source>
</reference>
<dbReference type="NCBIfam" id="NF040570">
    <property type="entry name" value="guided_TnpB"/>
    <property type="match status" value="1"/>
</dbReference>
<evidence type="ECO:0000259" key="12">
    <source>
        <dbReference type="Pfam" id="PF12323"/>
    </source>
</evidence>
<accession>K9Z1G4</accession>
<dbReference type="GO" id="GO:0003677">
    <property type="term" value="F:DNA binding"/>
    <property type="evidence" value="ECO:0007669"/>
    <property type="project" value="UniProtKB-KW"/>
</dbReference>
<evidence type="ECO:0000256" key="9">
    <source>
        <dbReference type="SAM" id="MobiDB-lite"/>
    </source>
</evidence>
<gene>
    <name evidence="13" type="ordered locus">Cyan10605_0921</name>
</gene>
<dbReference type="Proteomes" id="UP000010480">
    <property type="component" value="Chromosome"/>
</dbReference>
<evidence type="ECO:0000259" key="10">
    <source>
        <dbReference type="Pfam" id="PF01385"/>
    </source>
</evidence>
<organism evidence="13 14">
    <name type="scientific">Cyanobacterium aponinum (strain PCC 10605)</name>
    <dbReference type="NCBI Taxonomy" id="755178"/>
    <lineage>
        <taxon>Bacteria</taxon>
        <taxon>Bacillati</taxon>
        <taxon>Cyanobacteriota</taxon>
        <taxon>Cyanophyceae</taxon>
        <taxon>Oscillatoriophycideae</taxon>
        <taxon>Chroococcales</taxon>
        <taxon>Geminocystaceae</taxon>
        <taxon>Cyanobacterium</taxon>
    </lineage>
</organism>
<dbReference type="Pfam" id="PF07282">
    <property type="entry name" value="Cas12f1-like_TNB"/>
    <property type="match status" value="1"/>
</dbReference>
<dbReference type="Pfam" id="PF12323">
    <property type="entry name" value="HTH_OrfB_IS605"/>
    <property type="match status" value="1"/>
</dbReference>
<dbReference type="InterPro" id="IPR021027">
    <property type="entry name" value="Transposase_put_HTH"/>
</dbReference>
<sequence>MHRAIKVRIYPNKTQAKKLSQVMGCCRWWYNYALNLCVDTYKATGKTLKQVALNKYLPKLKKEEDTAWLGDCYSQCLQSTTLNLTKAFKNFFEGRAKYPRYKSYQGRQSCQYPQNVSIVDGCLKIPQLGLVKAVIHRIFEGEIKTVTVSKTPTGKYYASILFDTKQTFPEVTITGKVCGIDLGIKDFAIVHDGRKTSKYANPRHIKKHEKNLARKQQKLARKQKGSKNREKARKLVAKVHERISNARQDFLHKLSRKIVNNNQVVVIEQLNIKGMVRNHNLAKAISDVGWGTLINFLDYKLKQKGGLLVEIDRWFPSSKTCSHCHYQMSEMPLEIREWTCPSCGSHHDRDENASKNIRAEGIRKIQTDGTAVSASGGSVRPKGGRKSVLRHEPVKDEAPDSAIAVG</sequence>
<dbReference type="EMBL" id="CP003947">
    <property type="protein sequence ID" value="AFZ53051.1"/>
    <property type="molecule type" value="Genomic_DNA"/>
</dbReference>